<feature type="transmembrane region" description="Helical" evidence="1">
    <location>
        <begin position="287"/>
        <end position="311"/>
    </location>
</feature>
<protein>
    <submittedName>
        <fullName evidence="2">Sodium:proton antiporter</fullName>
    </submittedName>
</protein>
<name>A0A9D9EEE4_9BACT</name>
<dbReference type="AlphaFoldDB" id="A0A9D9EEE4"/>
<feature type="transmembrane region" description="Helical" evidence="1">
    <location>
        <begin position="102"/>
        <end position="124"/>
    </location>
</feature>
<evidence type="ECO:0000256" key="1">
    <source>
        <dbReference type="SAM" id="Phobius"/>
    </source>
</evidence>
<feature type="transmembrane region" description="Helical" evidence="1">
    <location>
        <begin position="7"/>
        <end position="27"/>
    </location>
</feature>
<feature type="transmembrane region" description="Helical" evidence="1">
    <location>
        <begin position="39"/>
        <end position="58"/>
    </location>
</feature>
<reference evidence="2" key="1">
    <citation type="submission" date="2020-10" db="EMBL/GenBank/DDBJ databases">
        <authorList>
            <person name="Gilroy R."/>
        </authorList>
    </citation>
    <scope>NUCLEOTIDE SEQUENCE</scope>
    <source>
        <strain evidence="2">D3-1215</strain>
    </source>
</reference>
<proteinExistence type="predicted"/>
<keyword evidence="1" id="KW-0812">Transmembrane</keyword>
<feature type="transmembrane region" description="Helical" evidence="1">
    <location>
        <begin position="422"/>
        <end position="445"/>
    </location>
</feature>
<feature type="transmembrane region" description="Helical" evidence="1">
    <location>
        <begin position="383"/>
        <end position="401"/>
    </location>
</feature>
<dbReference type="Pfam" id="PF16980">
    <property type="entry name" value="CitMHS_2"/>
    <property type="match status" value="1"/>
</dbReference>
<feature type="transmembrane region" description="Helical" evidence="1">
    <location>
        <begin position="136"/>
        <end position="155"/>
    </location>
</feature>
<dbReference type="EMBL" id="JADIMR010000008">
    <property type="protein sequence ID" value="MBO8446239.1"/>
    <property type="molecule type" value="Genomic_DNA"/>
</dbReference>
<sequence>MAEVSVSAWAMIPFVIMLLAIALVPIFAEKWWESNRNKLIVSLVLGIPIAIYMGVIGLGHTFAHQMIFDYIPFIVLLGALFVITGGIHISGDMEAKPIVNTAFLGIGYILASIMGTTGAAMLLIRPLIETNKQREYKAHTIMFFIGAVANCGGLLTPLGDPPLFMLYLKGAPFSWFFQMFPEWAFAGVMLLLIYFIVDSILYKKEKHENIAKDKAQKRPLRISGAVNFAFLAGVVCAVAFVNVGTIPAMADGPIYMKFLREIVLVLLTIGSLLATPKQVRTDNKFSWAPIIEVAVLFLGIFATMSPALLFLQENASSLGLDKPWQFVYATGLLSSFLDNCPTALAFHSVALGLPESVEFAAQNMGADGVLNGITFVAGVPETLLKAISMGAVFFGAMTYIGNGPNFMVKAIAEENHIKMPSFFGYMVKFSLIVLLPIYIITQLLFI</sequence>
<feature type="transmembrane region" description="Helical" evidence="1">
    <location>
        <begin position="175"/>
        <end position="201"/>
    </location>
</feature>
<feature type="transmembrane region" description="Helical" evidence="1">
    <location>
        <begin position="222"/>
        <end position="246"/>
    </location>
</feature>
<evidence type="ECO:0000313" key="3">
    <source>
        <dbReference type="Proteomes" id="UP000823637"/>
    </source>
</evidence>
<reference evidence="2" key="2">
    <citation type="journal article" date="2021" name="PeerJ">
        <title>Extensive microbial diversity within the chicken gut microbiome revealed by metagenomics and culture.</title>
        <authorList>
            <person name="Gilroy R."/>
            <person name="Ravi A."/>
            <person name="Getino M."/>
            <person name="Pursley I."/>
            <person name="Horton D.L."/>
            <person name="Alikhan N.F."/>
            <person name="Baker D."/>
            <person name="Gharbi K."/>
            <person name="Hall N."/>
            <person name="Watson M."/>
            <person name="Adriaenssens E.M."/>
            <person name="Foster-Nyarko E."/>
            <person name="Jarju S."/>
            <person name="Secka A."/>
            <person name="Antonio M."/>
            <person name="Oren A."/>
            <person name="Chaudhuri R.R."/>
            <person name="La Ragione R."/>
            <person name="Hildebrand F."/>
            <person name="Pallen M.J."/>
        </authorList>
    </citation>
    <scope>NUCLEOTIDE SEQUENCE</scope>
    <source>
        <strain evidence="2">D3-1215</strain>
    </source>
</reference>
<dbReference type="Proteomes" id="UP000823637">
    <property type="component" value="Unassembled WGS sequence"/>
</dbReference>
<gene>
    <name evidence="2" type="ORF">IAC32_00620</name>
</gene>
<comment type="caution">
    <text evidence="2">The sequence shown here is derived from an EMBL/GenBank/DDBJ whole genome shotgun (WGS) entry which is preliminary data.</text>
</comment>
<dbReference type="InterPro" id="IPR031566">
    <property type="entry name" value="CitMHS_2"/>
</dbReference>
<keyword evidence="1" id="KW-0472">Membrane</keyword>
<feature type="transmembrane region" description="Helical" evidence="1">
    <location>
        <begin position="258"/>
        <end position="275"/>
    </location>
</feature>
<feature type="transmembrane region" description="Helical" evidence="1">
    <location>
        <begin position="70"/>
        <end position="90"/>
    </location>
</feature>
<accession>A0A9D9EEE4</accession>
<evidence type="ECO:0000313" key="2">
    <source>
        <dbReference type="EMBL" id="MBO8446239.1"/>
    </source>
</evidence>
<keyword evidence="1" id="KW-1133">Transmembrane helix</keyword>
<organism evidence="2 3">
    <name type="scientific">Candidatus Enterocola intestinipullorum</name>
    <dbReference type="NCBI Taxonomy" id="2840783"/>
    <lineage>
        <taxon>Bacteria</taxon>
        <taxon>Pseudomonadati</taxon>
        <taxon>Bacteroidota</taxon>
        <taxon>Bacteroidia</taxon>
        <taxon>Bacteroidales</taxon>
        <taxon>Candidatus Enterocola</taxon>
    </lineage>
</organism>